<evidence type="ECO:0000256" key="15">
    <source>
        <dbReference type="SAM" id="MobiDB-lite"/>
    </source>
</evidence>
<evidence type="ECO:0000256" key="10">
    <source>
        <dbReference type="ARBA" id="ARBA00023004"/>
    </source>
</evidence>
<dbReference type="OrthoDB" id="6148150at2759"/>
<dbReference type="GO" id="GO:0005789">
    <property type="term" value="C:endoplasmic reticulum membrane"/>
    <property type="evidence" value="ECO:0007669"/>
    <property type="project" value="UniProtKB-SubCell"/>
</dbReference>
<name>A0A1I8PR31_STOCA</name>
<evidence type="ECO:0000256" key="1">
    <source>
        <dbReference type="ARBA" id="ARBA00001971"/>
    </source>
</evidence>
<dbReference type="GO" id="GO:0005506">
    <property type="term" value="F:iron ion binding"/>
    <property type="evidence" value="ECO:0007669"/>
    <property type="project" value="InterPro"/>
</dbReference>
<evidence type="ECO:0000256" key="9">
    <source>
        <dbReference type="ARBA" id="ARBA00023002"/>
    </source>
</evidence>
<dbReference type="InterPro" id="IPR001128">
    <property type="entry name" value="Cyt_P450"/>
</dbReference>
<dbReference type="AlphaFoldDB" id="A0A1I8PR31"/>
<evidence type="ECO:0000256" key="14">
    <source>
        <dbReference type="RuleBase" id="RU000461"/>
    </source>
</evidence>
<evidence type="ECO:0000313" key="16">
    <source>
        <dbReference type="EnsemblMetazoa" id="SCAU010322-PA"/>
    </source>
</evidence>
<keyword evidence="8" id="KW-0492">Microsome</keyword>
<dbReference type="Proteomes" id="UP000095300">
    <property type="component" value="Unassembled WGS sequence"/>
</dbReference>
<dbReference type="Pfam" id="PF00067">
    <property type="entry name" value="p450"/>
    <property type="match status" value="1"/>
</dbReference>
<organism evidence="16 17">
    <name type="scientific">Stomoxys calcitrans</name>
    <name type="common">Stable fly</name>
    <name type="synonym">Conops calcitrans</name>
    <dbReference type="NCBI Taxonomy" id="35570"/>
    <lineage>
        <taxon>Eukaryota</taxon>
        <taxon>Metazoa</taxon>
        <taxon>Ecdysozoa</taxon>
        <taxon>Arthropoda</taxon>
        <taxon>Hexapoda</taxon>
        <taxon>Insecta</taxon>
        <taxon>Pterygota</taxon>
        <taxon>Neoptera</taxon>
        <taxon>Endopterygota</taxon>
        <taxon>Diptera</taxon>
        <taxon>Brachycera</taxon>
        <taxon>Muscomorpha</taxon>
        <taxon>Muscoidea</taxon>
        <taxon>Muscidae</taxon>
        <taxon>Stomoxys</taxon>
    </lineage>
</organism>
<dbReference type="Gene3D" id="1.10.630.10">
    <property type="entry name" value="Cytochrome P450"/>
    <property type="match status" value="1"/>
</dbReference>
<evidence type="ECO:0000256" key="4">
    <source>
        <dbReference type="ARBA" id="ARBA00010617"/>
    </source>
</evidence>
<dbReference type="SUPFAM" id="SSF48264">
    <property type="entry name" value="Cytochrome P450"/>
    <property type="match status" value="1"/>
</dbReference>
<evidence type="ECO:0000256" key="3">
    <source>
        <dbReference type="ARBA" id="ARBA00004406"/>
    </source>
</evidence>
<keyword evidence="6 13" id="KW-0479">Metal-binding</keyword>
<dbReference type="STRING" id="35570.A0A1I8PR31"/>
<dbReference type="PRINTS" id="PR00463">
    <property type="entry name" value="EP450I"/>
</dbReference>
<keyword evidence="9 14" id="KW-0560">Oxidoreductase</keyword>
<evidence type="ECO:0000256" key="5">
    <source>
        <dbReference type="ARBA" id="ARBA00022617"/>
    </source>
</evidence>
<proteinExistence type="inferred from homology"/>
<dbReference type="CDD" id="cd11056">
    <property type="entry name" value="CYP6-like"/>
    <property type="match status" value="1"/>
</dbReference>
<dbReference type="InterPro" id="IPR036396">
    <property type="entry name" value="Cyt_P450_sf"/>
</dbReference>
<comment type="subcellular location">
    <subcellularLocation>
        <location evidence="3">Endoplasmic reticulum membrane</location>
        <topology evidence="3">Peripheral membrane protein</topology>
    </subcellularLocation>
    <subcellularLocation>
        <location evidence="2">Microsome membrane</location>
        <topology evidence="2">Peripheral membrane protein</topology>
    </subcellularLocation>
</comment>
<keyword evidence="10 13" id="KW-0408">Iron</keyword>
<keyword evidence="7" id="KW-0256">Endoplasmic reticulum</keyword>
<feature type="binding site" description="axial binding residue" evidence="13">
    <location>
        <position position="472"/>
    </location>
    <ligand>
        <name>heme</name>
        <dbReference type="ChEBI" id="CHEBI:30413"/>
    </ligand>
    <ligandPart>
        <name>Fe</name>
        <dbReference type="ChEBI" id="CHEBI:18248"/>
    </ligandPart>
</feature>
<dbReference type="FunFam" id="1.10.630.10:FF:000182">
    <property type="entry name" value="Cytochrome P450 3A4"/>
    <property type="match status" value="1"/>
</dbReference>
<reference evidence="16" key="1">
    <citation type="submission" date="2020-05" db="UniProtKB">
        <authorList>
            <consortium name="EnsemblMetazoa"/>
        </authorList>
    </citation>
    <scope>IDENTIFICATION</scope>
    <source>
        <strain evidence="16">USDA</strain>
    </source>
</reference>
<dbReference type="InterPro" id="IPR050476">
    <property type="entry name" value="Insect_CytP450_Detox"/>
</dbReference>
<evidence type="ECO:0000256" key="2">
    <source>
        <dbReference type="ARBA" id="ARBA00004174"/>
    </source>
</evidence>
<comment type="similarity">
    <text evidence="4 14">Belongs to the cytochrome P450 family.</text>
</comment>
<dbReference type="VEuPathDB" id="VectorBase:SCAU010322"/>
<dbReference type="EnsemblMetazoa" id="SCAU010322-RA">
    <property type="protein sequence ID" value="SCAU010322-PA"/>
    <property type="gene ID" value="SCAU010322"/>
</dbReference>
<dbReference type="PROSITE" id="PS00086">
    <property type="entry name" value="CYTOCHROME_P450"/>
    <property type="match status" value="1"/>
</dbReference>
<dbReference type="InterPro" id="IPR017972">
    <property type="entry name" value="Cyt_P450_CS"/>
</dbReference>
<sequence>MDGGEDGDDAGSASNSNVDDNGVGWHQVVSSRKRHNAESPLLHQRKLIVVKYIERLFYWKRQNVATLSTSLLLWKTRNKPLHQVISEVYEEMFQSKESFRAIELVFFSALFVQDQVAIKNILATQYENFADRGIYVNENDPLLNHMARLPYEKWQLLRRKFGPAFAPNMTKTMYPLVTKCCEQFVEVLKQSVETSHYVTNVHDLCSRFAIDVIGSIAFGVECNSFKDPQAMFRTLGEKASREHFQSIFQFKTKYLDILKLFNVKYHSKETTDFFTNLVKETMKQREEHAIQRGDFMDILIELKNDPNGWAAYPLTLERLVAQAFLFFGAGYNSTAAALSEALYEMAKNQDIQNKARQEVFEVLRQSGSSDISYECTKEMKYIKQVIVETLRRYTLVYMMPRYCRQSCTVATSNGSLNIDADTFIIIPVHAIHNNAEYYPEPHVFRPERFEASARANRPVCSFMGFGGGPKTCIAENFSYAKVIACLAHLLINFRFSTCEETPKELIFDREIFRLSIDEIYLKVEKLTHKPEYYTKCE</sequence>
<comment type="cofactor">
    <cofactor evidence="1 13">
        <name>heme</name>
        <dbReference type="ChEBI" id="CHEBI:30413"/>
    </cofactor>
</comment>
<dbReference type="GO" id="GO:0004497">
    <property type="term" value="F:monooxygenase activity"/>
    <property type="evidence" value="ECO:0007669"/>
    <property type="project" value="UniProtKB-KW"/>
</dbReference>
<evidence type="ECO:0000313" key="17">
    <source>
        <dbReference type="Proteomes" id="UP000095300"/>
    </source>
</evidence>
<evidence type="ECO:0008006" key="18">
    <source>
        <dbReference type="Google" id="ProtNLM"/>
    </source>
</evidence>
<gene>
    <name evidence="16" type="primary">106083960</name>
</gene>
<evidence type="ECO:0000256" key="6">
    <source>
        <dbReference type="ARBA" id="ARBA00022723"/>
    </source>
</evidence>
<keyword evidence="17" id="KW-1185">Reference proteome</keyword>
<accession>A0A1I8PR31</accession>
<evidence type="ECO:0000256" key="12">
    <source>
        <dbReference type="ARBA" id="ARBA00023136"/>
    </source>
</evidence>
<evidence type="ECO:0000256" key="8">
    <source>
        <dbReference type="ARBA" id="ARBA00022848"/>
    </source>
</evidence>
<feature type="region of interest" description="Disordered" evidence="15">
    <location>
        <begin position="1"/>
        <end position="23"/>
    </location>
</feature>
<dbReference type="PANTHER" id="PTHR24292:SF103">
    <property type="entry name" value="CYTOCHROME P450 6BS1"/>
    <property type="match status" value="1"/>
</dbReference>
<evidence type="ECO:0000256" key="13">
    <source>
        <dbReference type="PIRSR" id="PIRSR602401-1"/>
    </source>
</evidence>
<dbReference type="GO" id="GO:0020037">
    <property type="term" value="F:heme binding"/>
    <property type="evidence" value="ECO:0007669"/>
    <property type="project" value="InterPro"/>
</dbReference>
<keyword evidence="5 13" id="KW-0349">Heme</keyword>
<evidence type="ECO:0000256" key="7">
    <source>
        <dbReference type="ARBA" id="ARBA00022824"/>
    </source>
</evidence>
<evidence type="ECO:0000256" key="11">
    <source>
        <dbReference type="ARBA" id="ARBA00023033"/>
    </source>
</evidence>
<dbReference type="InterPro" id="IPR002401">
    <property type="entry name" value="Cyt_P450_E_grp-I"/>
</dbReference>
<keyword evidence="12" id="KW-0472">Membrane</keyword>
<protein>
    <recommendedName>
        <fullName evidence="18">Cytochrome P450</fullName>
    </recommendedName>
</protein>
<keyword evidence="11 14" id="KW-0503">Monooxygenase</keyword>
<dbReference type="GO" id="GO:0016705">
    <property type="term" value="F:oxidoreductase activity, acting on paired donors, with incorporation or reduction of molecular oxygen"/>
    <property type="evidence" value="ECO:0007669"/>
    <property type="project" value="InterPro"/>
</dbReference>
<dbReference type="PANTHER" id="PTHR24292">
    <property type="entry name" value="CYTOCHROME P450"/>
    <property type="match status" value="1"/>
</dbReference>